<keyword evidence="3" id="KW-0677">Repeat</keyword>
<evidence type="ECO:0000313" key="5">
    <source>
        <dbReference type="EMBL" id="KAK9279792.1"/>
    </source>
</evidence>
<comment type="similarity">
    <text evidence="1">Belongs to the jacalin lectin family.</text>
</comment>
<evidence type="ECO:0000259" key="4">
    <source>
        <dbReference type="PROSITE" id="PS51752"/>
    </source>
</evidence>
<dbReference type="PANTHER" id="PTHR47293">
    <property type="entry name" value="JACALIN-RELATED LECTIN 3"/>
    <property type="match status" value="1"/>
</dbReference>
<dbReference type="InterPro" id="IPR036404">
    <property type="entry name" value="Jacalin-like_lectin_dom_sf"/>
</dbReference>
<dbReference type="EMBL" id="JBBPBK010000008">
    <property type="protein sequence ID" value="KAK9279792.1"/>
    <property type="molecule type" value="Genomic_DNA"/>
</dbReference>
<keyword evidence="2" id="KW-0430">Lectin</keyword>
<sequence>MQSELSPPKDDKGGDGCLEGCISMGPWGGPGGSNFKFLVKGGIKQIVIAHGLVIDSIIFKGDNGDGVPEESNKFGGNGGGKTDKIDIAWPEEYLTSISGSYGTFISGCPAVVASLCFSTNRTKYGPFGTPEGTSFSSTPMKGGGIIGFHGRAGQFFDAIGVYAKPISECQKNEKGEDGCLEGCISMGPWGGPGGSNFSFFVKGGIKQIVIAHGVVIDSIVFKCDNGDGVLEESNKFGGNGGGKTDKIDIAWPEEYLTSISGSYETFNSGSLVLVASLCFITNRAKYGPFGIHRGTSFSSIPMEGGGIIGFHGRAGQFFDAIGVYTKPMSECQKNEKTSDAEIKSTIR</sequence>
<name>A0AAP0RKK4_LIQFO</name>
<dbReference type="Proteomes" id="UP001415857">
    <property type="component" value="Unassembled WGS sequence"/>
</dbReference>
<dbReference type="Pfam" id="PF01419">
    <property type="entry name" value="Jacalin"/>
    <property type="match status" value="2"/>
</dbReference>
<evidence type="ECO:0000313" key="6">
    <source>
        <dbReference type="Proteomes" id="UP001415857"/>
    </source>
</evidence>
<organism evidence="5 6">
    <name type="scientific">Liquidambar formosana</name>
    <name type="common">Formosan gum</name>
    <dbReference type="NCBI Taxonomy" id="63359"/>
    <lineage>
        <taxon>Eukaryota</taxon>
        <taxon>Viridiplantae</taxon>
        <taxon>Streptophyta</taxon>
        <taxon>Embryophyta</taxon>
        <taxon>Tracheophyta</taxon>
        <taxon>Spermatophyta</taxon>
        <taxon>Magnoliopsida</taxon>
        <taxon>eudicotyledons</taxon>
        <taxon>Gunneridae</taxon>
        <taxon>Pentapetalae</taxon>
        <taxon>Saxifragales</taxon>
        <taxon>Altingiaceae</taxon>
        <taxon>Liquidambar</taxon>
    </lineage>
</organism>
<dbReference type="GO" id="GO:0030246">
    <property type="term" value="F:carbohydrate binding"/>
    <property type="evidence" value="ECO:0007669"/>
    <property type="project" value="UniProtKB-KW"/>
</dbReference>
<comment type="caution">
    <text evidence="5">The sequence shown here is derived from an EMBL/GenBank/DDBJ whole genome shotgun (WGS) entry which is preliminary data.</text>
</comment>
<proteinExistence type="inferred from homology"/>
<dbReference type="SUPFAM" id="SSF51101">
    <property type="entry name" value="Mannose-binding lectins"/>
    <property type="match status" value="2"/>
</dbReference>
<evidence type="ECO:0000256" key="1">
    <source>
        <dbReference type="ARBA" id="ARBA00006568"/>
    </source>
</evidence>
<dbReference type="FunFam" id="2.100.10.30:FF:000001">
    <property type="entry name" value="Jacalin-related lectin 33"/>
    <property type="match status" value="2"/>
</dbReference>
<dbReference type="CDD" id="cd09612">
    <property type="entry name" value="Jacalin"/>
    <property type="match status" value="2"/>
</dbReference>
<dbReference type="InterPro" id="IPR001229">
    <property type="entry name" value="Jacalin-like_lectin_dom"/>
</dbReference>
<dbReference type="SMART" id="SM00915">
    <property type="entry name" value="Jacalin"/>
    <property type="match status" value="2"/>
</dbReference>
<evidence type="ECO:0000256" key="3">
    <source>
        <dbReference type="ARBA" id="ARBA00022737"/>
    </source>
</evidence>
<accession>A0AAP0RKK4</accession>
<protein>
    <recommendedName>
        <fullName evidence="4">Jacalin-type lectin domain-containing protein</fullName>
    </recommendedName>
</protein>
<dbReference type="Gene3D" id="2.100.10.30">
    <property type="entry name" value="Jacalin-like lectin domain"/>
    <property type="match status" value="2"/>
</dbReference>
<reference evidence="5 6" key="1">
    <citation type="journal article" date="2024" name="Plant J.">
        <title>Genome sequences and population genomics reveal climatic adaptation and genomic divergence between two closely related sweetgum species.</title>
        <authorList>
            <person name="Xu W.Q."/>
            <person name="Ren C.Q."/>
            <person name="Zhang X.Y."/>
            <person name="Comes H.P."/>
            <person name="Liu X.H."/>
            <person name="Li Y.G."/>
            <person name="Kettle C.J."/>
            <person name="Jalonen R."/>
            <person name="Gaisberger H."/>
            <person name="Ma Y.Z."/>
            <person name="Qiu Y.X."/>
        </authorList>
    </citation>
    <scope>NUCLEOTIDE SEQUENCE [LARGE SCALE GENOMIC DNA]</scope>
    <source>
        <strain evidence="5">Hangzhou</strain>
    </source>
</reference>
<dbReference type="PROSITE" id="PS51752">
    <property type="entry name" value="JACALIN_LECTIN"/>
    <property type="match status" value="2"/>
</dbReference>
<dbReference type="PANTHER" id="PTHR47293:SF66">
    <property type="entry name" value="JACALIN-RELATED LECTIN 11-RELATED"/>
    <property type="match status" value="1"/>
</dbReference>
<dbReference type="InterPro" id="IPR033734">
    <property type="entry name" value="Jacalin-like_lectin_dom_plant"/>
</dbReference>
<keyword evidence="6" id="KW-1185">Reference proteome</keyword>
<feature type="domain" description="Jacalin-type lectin" evidence="4">
    <location>
        <begin position="21"/>
        <end position="165"/>
    </location>
</feature>
<dbReference type="AlphaFoldDB" id="A0AAP0RKK4"/>
<feature type="domain" description="Jacalin-type lectin" evidence="4">
    <location>
        <begin position="183"/>
        <end position="327"/>
    </location>
</feature>
<evidence type="ECO:0000256" key="2">
    <source>
        <dbReference type="ARBA" id="ARBA00022734"/>
    </source>
</evidence>
<gene>
    <name evidence="5" type="ORF">L1049_013474</name>
</gene>